<dbReference type="SUPFAM" id="SSF56601">
    <property type="entry name" value="beta-lactamase/transpeptidase-like"/>
    <property type="match status" value="1"/>
</dbReference>
<dbReference type="InterPro" id="IPR012338">
    <property type="entry name" value="Beta-lactam/transpept-like"/>
</dbReference>
<dbReference type="Proteomes" id="UP001206483">
    <property type="component" value="Unassembled WGS sequence"/>
</dbReference>
<dbReference type="Gene3D" id="3.90.1310.10">
    <property type="entry name" value="Penicillin-binding protein 2a (Domain 2)"/>
    <property type="match status" value="1"/>
</dbReference>
<accession>A0ABT1IQG8</accession>
<protein>
    <submittedName>
        <fullName evidence="4">Peptidoglycan glycosyltransferase</fullName>
        <ecNumber evidence="4">2.4.1.129</ecNumber>
    </submittedName>
</protein>
<keyword evidence="4" id="KW-0328">Glycosyltransferase</keyword>
<dbReference type="EMBL" id="JAMZDX010000001">
    <property type="protein sequence ID" value="MCP2307244.1"/>
    <property type="molecule type" value="Genomic_DNA"/>
</dbReference>
<evidence type="ECO:0000259" key="2">
    <source>
        <dbReference type="Pfam" id="PF00905"/>
    </source>
</evidence>
<organism evidence="4 5">
    <name type="scientific">Kitasatospora paracochleata</name>
    <dbReference type="NCBI Taxonomy" id="58354"/>
    <lineage>
        <taxon>Bacteria</taxon>
        <taxon>Bacillati</taxon>
        <taxon>Actinomycetota</taxon>
        <taxon>Actinomycetes</taxon>
        <taxon>Kitasatosporales</taxon>
        <taxon>Streptomycetaceae</taxon>
        <taxon>Kitasatospora</taxon>
    </lineage>
</organism>
<gene>
    <name evidence="4" type="ORF">FHR36_000336</name>
</gene>
<evidence type="ECO:0000313" key="4">
    <source>
        <dbReference type="EMBL" id="MCP2307244.1"/>
    </source>
</evidence>
<dbReference type="Pfam" id="PF21922">
    <property type="entry name" value="PBP_dimer_2"/>
    <property type="match status" value="1"/>
</dbReference>
<dbReference type="Pfam" id="PF00905">
    <property type="entry name" value="Transpeptidase"/>
    <property type="match status" value="1"/>
</dbReference>
<feature type="domain" description="Penicillin binding protein A dimerisation" evidence="3">
    <location>
        <begin position="76"/>
        <end position="158"/>
    </location>
</feature>
<keyword evidence="5" id="KW-1185">Reference proteome</keyword>
<feature type="region of interest" description="Disordered" evidence="1">
    <location>
        <begin position="1"/>
        <end position="25"/>
    </location>
</feature>
<dbReference type="InterPro" id="IPR054120">
    <property type="entry name" value="PBPA_dimer"/>
</dbReference>
<evidence type="ECO:0000313" key="5">
    <source>
        <dbReference type="Proteomes" id="UP001206483"/>
    </source>
</evidence>
<dbReference type="EC" id="2.4.1.129" evidence="4"/>
<feature type="compositionally biased region" description="Basic and acidic residues" evidence="1">
    <location>
        <begin position="1"/>
        <end position="12"/>
    </location>
</feature>
<reference evidence="4 5" key="1">
    <citation type="submission" date="2022-06" db="EMBL/GenBank/DDBJ databases">
        <title>Sequencing the genomes of 1000 actinobacteria strains.</title>
        <authorList>
            <person name="Klenk H.-P."/>
        </authorList>
    </citation>
    <scope>NUCLEOTIDE SEQUENCE [LARGE SCALE GENOMIC DNA]</scope>
    <source>
        <strain evidence="4 5">DSM 41656</strain>
    </source>
</reference>
<name>A0ABT1IQG8_9ACTN</name>
<dbReference type="GO" id="GO:0016757">
    <property type="term" value="F:glycosyltransferase activity"/>
    <property type="evidence" value="ECO:0007669"/>
    <property type="project" value="UniProtKB-KW"/>
</dbReference>
<dbReference type="InterPro" id="IPR001460">
    <property type="entry name" value="PCN-bd_Tpept"/>
</dbReference>
<evidence type="ECO:0000259" key="3">
    <source>
        <dbReference type="Pfam" id="PF21922"/>
    </source>
</evidence>
<proteinExistence type="predicted"/>
<sequence length="510" mass="53633">MRFRRRAADSSAERPAGGPQGLPGISTTGRRAATFCLVLIVALAAQATRVQVFRKKELDHNTANQRLTIQRYDQPRGEILVEGSPVTGSVETGGRYDWKRTYTDGPQYAAVTGYSSQTYGNTQLEGVYDDLLSGTDHRLASWALWDAVARRQQPGGNVYTTIDKAAQQAALKGLGRQKGAVVAIEPATGRILALASTPSYDPGSFAGSTAADQQAWDRLQADTDQPMLNRALRQIYPPGSTFKVVTAAAALADGVVTDVDAPTGAPYPYVMPGTTTTLNNDTPACNEPNQSLTQAMTASCNSVMGYLGVQVGLKGMVAMAENFGFNDAKLDIPVRAARSNFDTQMNQSQLALSSIGQFDTAATPLVMAMVAAGVADNGTVMYPQLVDKLTRSDGTDVQVMEPVRYKQAVSPAVAAQVQQLMVDVVQNGTGRNARIAGATVGGKTGTAQHGVDNSGVPYAWFISWARPEGSSAVPPVAVAVVVADSSATDVTGGGLAAPIAKSVMQAVLNR</sequence>
<dbReference type="PANTHER" id="PTHR30627">
    <property type="entry name" value="PEPTIDOGLYCAN D,D-TRANSPEPTIDASE"/>
    <property type="match status" value="1"/>
</dbReference>
<dbReference type="PANTHER" id="PTHR30627:SF24">
    <property type="entry name" value="PENICILLIN-BINDING PROTEIN 4B"/>
    <property type="match status" value="1"/>
</dbReference>
<comment type="caution">
    <text evidence="4">The sequence shown here is derived from an EMBL/GenBank/DDBJ whole genome shotgun (WGS) entry which is preliminary data.</text>
</comment>
<evidence type="ECO:0000256" key="1">
    <source>
        <dbReference type="SAM" id="MobiDB-lite"/>
    </source>
</evidence>
<feature type="domain" description="Penicillin-binding protein transpeptidase" evidence="2">
    <location>
        <begin position="179"/>
        <end position="505"/>
    </location>
</feature>
<dbReference type="Gene3D" id="3.40.710.10">
    <property type="entry name" value="DD-peptidase/beta-lactamase superfamily"/>
    <property type="match status" value="1"/>
</dbReference>
<dbReference type="InterPro" id="IPR050515">
    <property type="entry name" value="Beta-lactam/transpept"/>
</dbReference>
<keyword evidence="4" id="KW-0808">Transferase</keyword>